<dbReference type="PIRSF" id="PIRSF018267">
    <property type="entry name" value="VSR_endonuc"/>
    <property type="match status" value="1"/>
</dbReference>
<dbReference type="Gene3D" id="3.40.960.10">
    <property type="entry name" value="VSR Endonuclease"/>
    <property type="match status" value="1"/>
</dbReference>
<accession>A0A9D2QL46</accession>
<dbReference type="SUPFAM" id="SSF52980">
    <property type="entry name" value="Restriction endonuclease-like"/>
    <property type="match status" value="1"/>
</dbReference>
<organism evidence="7 8">
    <name type="scientific">Candidatus Eisenbergiella intestinigallinarum</name>
    <dbReference type="NCBI Taxonomy" id="2838549"/>
    <lineage>
        <taxon>Bacteria</taxon>
        <taxon>Bacillati</taxon>
        <taxon>Bacillota</taxon>
        <taxon>Clostridia</taxon>
        <taxon>Lachnospirales</taxon>
        <taxon>Lachnospiraceae</taxon>
        <taxon>Eisenbergiella</taxon>
    </lineage>
</organism>
<evidence type="ECO:0000313" key="7">
    <source>
        <dbReference type="EMBL" id="HJC88072.1"/>
    </source>
</evidence>
<comment type="function">
    <text evidence="6">May nick specific sequences that contain T:G mispairs resulting from m5C-deamination.</text>
</comment>
<proteinExistence type="inferred from homology"/>
<evidence type="ECO:0000313" key="8">
    <source>
        <dbReference type="Proteomes" id="UP000823922"/>
    </source>
</evidence>
<keyword evidence="1 6" id="KW-0540">Nuclease</keyword>
<dbReference type="NCBIfam" id="TIGR00632">
    <property type="entry name" value="vsr"/>
    <property type="match status" value="1"/>
</dbReference>
<reference evidence="7" key="2">
    <citation type="submission" date="2021-04" db="EMBL/GenBank/DDBJ databases">
        <authorList>
            <person name="Gilroy R."/>
        </authorList>
    </citation>
    <scope>NUCLEOTIDE SEQUENCE</scope>
    <source>
        <strain evidence="7">ChiBcec1-1630</strain>
    </source>
</reference>
<keyword evidence="3 6" id="KW-0227">DNA damage</keyword>
<dbReference type="InterPro" id="IPR011335">
    <property type="entry name" value="Restrct_endonuc-II-like"/>
</dbReference>
<dbReference type="GO" id="GO:0004519">
    <property type="term" value="F:endonuclease activity"/>
    <property type="evidence" value="ECO:0007669"/>
    <property type="project" value="UniProtKB-KW"/>
</dbReference>
<dbReference type="Proteomes" id="UP000823922">
    <property type="component" value="Unassembled WGS sequence"/>
</dbReference>
<dbReference type="InterPro" id="IPR004603">
    <property type="entry name" value="DNA_mismatch_endonuc_vsr"/>
</dbReference>
<evidence type="ECO:0000256" key="5">
    <source>
        <dbReference type="ARBA" id="ARBA00023204"/>
    </source>
</evidence>
<evidence type="ECO:0000256" key="4">
    <source>
        <dbReference type="ARBA" id="ARBA00022801"/>
    </source>
</evidence>
<dbReference type="EC" id="3.1.-.-" evidence="6"/>
<evidence type="ECO:0000256" key="6">
    <source>
        <dbReference type="PIRNR" id="PIRNR018267"/>
    </source>
</evidence>
<comment type="caution">
    <text evidence="7">The sequence shown here is derived from an EMBL/GenBank/DDBJ whole genome shotgun (WGS) entry which is preliminary data.</text>
</comment>
<dbReference type="GO" id="GO:0016787">
    <property type="term" value="F:hydrolase activity"/>
    <property type="evidence" value="ECO:0007669"/>
    <property type="project" value="UniProtKB-KW"/>
</dbReference>
<keyword evidence="2 6" id="KW-0255">Endonuclease</keyword>
<keyword evidence="4 6" id="KW-0378">Hydrolase</keyword>
<dbReference type="GO" id="GO:0006298">
    <property type="term" value="P:mismatch repair"/>
    <property type="evidence" value="ECO:0007669"/>
    <property type="project" value="UniProtKB-UniRule"/>
</dbReference>
<reference evidence="7" key="1">
    <citation type="journal article" date="2021" name="PeerJ">
        <title>Extensive microbial diversity within the chicken gut microbiome revealed by metagenomics and culture.</title>
        <authorList>
            <person name="Gilroy R."/>
            <person name="Ravi A."/>
            <person name="Getino M."/>
            <person name="Pursley I."/>
            <person name="Horton D.L."/>
            <person name="Alikhan N.F."/>
            <person name="Baker D."/>
            <person name="Gharbi K."/>
            <person name="Hall N."/>
            <person name="Watson M."/>
            <person name="Adriaenssens E.M."/>
            <person name="Foster-Nyarko E."/>
            <person name="Jarju S."/>
            <person name="Secka A."/>
            <person name="Antonio M."/>
            <person name="Oren A."/>
            <person name="Chaudhuri R.R."/>
            <person name="La Ragione R."/>
            <person name="Hildebrand F."/>
            <person name="Pallen M.J."/>
        </authorList>
    </citation>
    <scope>NUCLEOTIDE SEQUENCE</scope>
    <source>
        <strain evidence="7">ChiBcec1-1630</strain>
    </source>
</reference>
<dbReference type="Pfam" id="PF03852">
    <property type="entry name" value="Vsr"/>
    <property type="match status" value="1"/>
</dbReference>
<comment type="similarity">
    <text evidence="6">Belongs to the vsr family.</text>
</comment>
<protein>
    <recommendedName>
        <fullName evidence="6">Very short patch repair endonuclease</fullName>
        <ecNumber evidence="6">3.1.-.-</ecNumber>
    </recommendedName>
</protein>
<dbReference type="CDD" id="cd00221">
    <property type="entry name" value="Vsr"/>
    <property type="match status" value="1"/>
</dbReference>
<keyword evidence="5 6" id="KW-0234">DNA repair</keyword>
<evidence type="ECO:0000256" key="2">
    <source>
        <dbReference type="ARBA" id="ARBA00022759"/>
    </source>
</evidence>
<dbReference type="AlphaFoldDB" id="A0A9D2QL46"/>
<evidence type="ECO:0000256" key="3">
    <source>
        <dbReference type="ARBA" id="ARBA00022763"/>
    </source>
</evidence>
<name>A0A9D2QL46_9FIRM</name>
<evidence type="ECO:0000256" key="1">
    <source>
        <dbReference type="ARBA" id="ARBA00022722"/>
    </source>
</evidence>
<gene>
    <name evidence="7" type="primary">vsr</name>
    <name evidence="7" type="ORF">H9926_08665</name>
</gene>
<dbReference type="EMBL" id="DWVS01000212">
    <property type="protein sequence ID" value="HJC88072.1"/>
    <property type="molecule type" value="Genomic_DNA"/>
</dbReference>
<sequence>MSDIVSKEQRSRNMSAIRSKDTKPELYIRKLLYADGYRYRKNDASVYGHPDMFLSKYNTAIFVHGCFWHRHMNCRFAYTPKTRIDFWSKKFQVNVERDLVVKEELNREHIRILVIWECTVKQMQKSEIKEEETLRQIETFLTSDEQYREL</sequence>